<feature type="transmembrane region" description="Helical" evidence="6">
    <location>
        <begin position="360"/>
        <end position="378"/>
    </location>
</feature>
<dbReference type="InterPro" id="IPR038770">
    <property type="entry name" value="Na+/solute_symporter_sf"/>
</dbReference>
<feature type="transmembrane region" description="Helical" evidence="6">
    <location>
        <begin position="203"/>
        <end position="228"/>
    </location>
</feature>
<proteinExistence type="inferred from homology"/>
<evidence type="ECO:0000256" key="6">
    <source>
        <dbReference type="SAM" id="Phobius"/>
    </source>
</evidence>
<feature type="signal peptide" evidence="7">
    <location>
        <begin position="1"/>
        <end position="19"/>
    </location>
</feature>
<organism evidence="9 10">
    <name type="scientific">Cloeon dipterum</name>
    <dbReference type="NCBI Taxonomy" id="197152"/>
    <lineage>
        <taxon>Eukaryota</taxon>
        <taxon>Metazoa</taxon>
        <taxon>Ecdysozoa</taxon>
        <taxon>Arthropoda</taxon>
        <taxon>Hexapoda</taxon>
        <taxon>Insecta</taxon>
        <taxon>Pterygota</taxon>
        <taxon>Palaeoptera</taxon>
        <taxon>Ephemeroptera</taxon>
        <taxon>Pisciforma</taxon>
        <taxon>Baetidae</taxon>
        <taxon>Cloeon</taxon>
    </lineage>
</organism>
<feature type="transmembrane region" description="Helical" evidence="6">
    <location>
        <begin position="240"/>
        <end position="260"/>
    </location>
</feature>
<evidence type="ECO:0000256" key="2">
    <source>
        <dbReference type="ARBA" id="ARBA00007367"/>
    </source>
</evidence>
<comment type="caution">
    <text evidence="9">The sequence shown here is derived from an EMBL/GenBank/DDBJ whole genome shotgun (WGS) entry which is preliminary data.</text>
</comment>
<comment type="subcellular location">
    <subcellularLocation>
        <location evidence="1">Membrane</location>
        <topology evidence="1">Multi-pass membrane protein</topology>
    </subcellularLocation>
</comment>
<evidence type="ECO:0000313" key="10">
    <source>
        <dbReference type="Proteomes" id="UP000494165"/>
    </source>
</evidence>
<feature type="transmembrane region" description="Helical" evidence="6">
    <location>
        <begin position="137"/>
        <end position="159"/>
    </location>
</feature>
<feature type="chain" id="PRO_5035825533" description="Cation/H+ exchanger transmembrane domain-containing protein" evidence="7">
    <location>
        <begin position="20"/>
        <end position="463"/>
    </location>
</feature>
<evidence type="ECO:0000256" key="3">
    <source>
        <dbReference type="ARBA" id="ARBA00022692"/>
    </source>
</evidence>
<evidence type="ECO:0000256" key="5">
    <source>
        <dbReference type="ARBA" id="ARBA00023136"/>
    </source>
</evidence>
<protein>
    <recommendedName>
        <fullName evidence="8">Cation/H+ exchanger transmembrane domain-containing protein</fullName>
    </recommendedName>
</protein>
<evidence type="ECO:0000256" key="1">
    <source>
        <dbReference type="ARBA" id="ARBA00004141"/>
    </source>
</evidence>
<feature type="transmembrane region" description="Helical" evidence="6">
    <location>
        <begin position="295"/>
        <end position="315"/>
    </location>
</feature>
<dbReference type="Gene3D" id="1.20.1530.20">
    <property type="match status" value="1"/>
</dbReference>
<feature type="transmembrane region" description="Helical" evidence="6">
    <location>
        <begin position="51"/>
        <end position="69"/>
    </location>
</feature>
<evidence type="ECO:0000256" key="4">
    <source>
        <dbReference type="ARBA" id="ARBA00022989"/>
    </source>
</evidence>
<evidence type="ECO:0000313" key="9">
    <source>
        <dbReference type="EMBL" id="CAB3364808.1"/>
    </source>
</evidence>
<dbReference type="GO" id="GO:0015297">
    <property type="term" value="F:antiporter activity"/>
    <property type="evidence" value="ECO:0007669"/>
    <property type="project" value="InterPro"/>
</dbReference>
<evidence type="ECO:0000259" key="8">
    <source>
        <dbReference type="Pfam" id="PF00999"/>
    </source>
</evidence>
<dbReference type="Pfam" id="PF00999">
    <property type="entry name" value="Na_H_Exchanger"/>
    <property type="match status" value="1"/>
</dbReference>
<feature type="transmembrane region" description="Helical" evidence="6">
    <location>
        <begin position="327"/>
        <end position="348"/>
    </location>
</feature>
<feature type="transmembrane region" description="Helical" evidence="6">
    <location>
        <begin position="266"/>
        <end position="283"/>
    </location>
</feature>
<dbReference type="AlphaFoldDB" id="A0A8S1C1P7"/>
<dbReference type="PANTHER" id="PTHR31102">
    <property type="match status" value="1"/>
</dbReference>
<keyword evidence="5 6" id="KW-0472">Membrane</keyword>
<keyword evidence="4 6" id="KW-1133">Transmembrane helix</keyword>
<reference evidence="9 10" key="1">
    <citation type="submission" date="2020-04" db="EMBL/GenBank/DDBJ databases">
        <authorList>
            <person name="Alioto T."/>
            <person name="Alioto T."/>
            <person name="Gomez Garrido J."/>
        </authorList>
    </citation>
    <scope>NUCLEOTIDE SEQUENCE [LARGE SCALE GENOMIC DNA]</scope>
</reference>
<sequence>MLASNICLVFSLLLIGSDALPPNGQLWQLILLSVVAKAFGWLVTQFRLPGLLGMLLAGILLQCVGLVSIEGNYLGLIRIIRKASLVVIMMRAGLDLDPKSVQKLKFSIMTLGWMPWAVEMCCVAAMSWWLFELSWSWAFLLGAVEAAVSPAVVVPNLILLRERGFGVAKGVPTLVLAVTGIEDAISISAFGVISSLILSTSSLVYSIMQGPLSVIVGVIAGCVTGLLFKFTPDKDDPYAISIRIFLLLLSGFLMILGFDFVKLPGAGPLAVIIAAFMAGATFANQGWLVGQNQVALTFGVLWQFFEPIVFGLVGAQIKIVELPLQMVGLAAACVSAPAIVRLITTLILLTGSGFNVKEKVFISMAWMAKATIQAVLGPAVVDMVRDSDDLILHESADIVFNVCVTSILLTAPIGAILIAVTGPKLLSKGTGTSLERRRVVVRRQSSEFTNFIKSDNSVMSSSL</sequence>
<comment type="similarity">
    <text evidence="2">Belongs to the monovalent cation:proton antiporter 1 (CPA1) transporter (TC 2.A.36) family.</text>
</comment>
<feature type="transmembrane region" description="Helical" evidence="6">
    <location>
        <begin position="106"/>
        <end position="131"/>
    </location>
</feature>
<name>A0A8S1C1P7_9INSE</name>
<dbReference type="GO" id="GO:0016020">
    <property type="term" value="C:membrane"/>
    <property type="evidence" value="ECO:0007669"/>
    <property type="project" value="UniProtKB-SubCell"/>
</dbReference>
<keyword evidence="7" id="KW-0732">Signal</keyword>
<dbReference type="InterPro" id="IPR006153">
    <property type="entry name" value="Cation/H_exchanger_TM"/>
</dbReference>
<gene>
    <name evidence="9" type="ORF">CLODIP_2_CD03597</name>
</gene>
<dbReference type="GO" id="GO:1902600">
    <property type="term" value="P:proton transmembrane transport"/>
    <property type="evidence" value="ECO:0007669"/>
    <property type="project" value="InterPro"/>
</dbReference>
<dbReference type="OrthoDB" id="423807at2759"/>
<dbReference type="Proteomes" id="UP000494165">
    <property type="component" value="Unassembled WGS sequence"/>
</dbReference>
<dbReference type="PANTHER" id="PTHR31102:SF1">
    <property type="entry name" value="CATION_H+ EXCHANGER DOMAIN-CONTAINING PROTEIN"/>
    <property type="match status" value="1"/>
</dbReference>
<dbReference type="EMBL" id="CADEPI010000017">
    <property type="protein sequence ID" value="CAB3364808.1"/>
    <property type="molecule type" value="Genomic_DNA"/>
</dbReference>
<keyword evidence="10" id="KW-1185">Reference proteome</keyword>
<evidence type="ECO:0000256" key="7">
    <source>
        <dbReference type="SAM" id="SignalP"/>
    </source>
</evidence>
<accession>A0A8S1C1P7</accession>
<feature type="domain" description="Cation/H+ exchanger transmembrane" evidence="8">
    <location>
        <begin position="35"/>
        <end position="416"/>
    </location>
</feature>
<keyword evidence="3 6" id="KW-0812">Transmembrane</keyword>
<feature type="transmembrane region" description="Helical" evidence="6">
    <location>
        <begin position="171"/>
        <end position="197"/>
    </location>
</feature>
<feature type="transmembrane region" description="Helical" evidence="6">
    <location>
        <begin position="398"/>
        <end position="420"/>
    </location>
</feature>
<dbReference type="InterPro" id="IPR051843">
    <property type="entry name" value="CPA1_transporter"/>
</dbReference>